<dbReference type="STRING" id="349161.Dred_1277"/>
<keyword evidence="2" id="KW-1185">Reference proteome</keyword>
<proteinExistence type="predicted"/>
<evidence type="ECO:0000313" key="2">
    <source>
        <dbReference type="Proteomes" id="UP000001556"/>
    </source>
</evidence>
<organism evidence="1 2">
    <name type="scientific">Desulforamulus reducens (strain ATCC BAA-1160 / DSM 100696 / MI-1)</name>
    <name type="common">Desulfotomaculum reducens</name>
    <dbReference type="NCBI Taxonomy" id="349161"/>
    <lineage>
        <taxon>Bacteria</taxon>
        <taxon>Bacillati</taxon>
        <taxon>Bacillota</taxon>
        <taxon>Clostridia</taxon>
        <taxon>Eubacteriales</taxon>
        <taxon>Peptococcaceae</taxon>
        <taxon>Desulforamulus</taxon>
    </lineage>
</organism>
<evidence type="ECO:0000313" key="1">
    <source>
        <dbReference type="EMBL" id="ABO49811.1"/>
    </source>
</evidence>
<dbReference type="KEGG" id="drm:Dred_1277"/>
<protein>
    <submittedName>
        <fullName evidence="1">Uncharacterized Fe-S center protein-like protein</fullName>
    </submittedName>
</protein>
<dbReference type="AlphaFoldDB" id="A4J408"/>
<name>A4J408_DESRM</name>
<reference evidence="1 2" key="1">
    <citation type="submission" date="2007-03" db="EMBL/GenBank/DDBJ databases">
        <title>Complete sequence of Desulfotomaculum reducens MI-1.</title>
        <authorList>
            <consortium name="US DOE Joint Genome Institute"/>
            <person name="Copeland A."/>
            <person name="Lucas S."/>
            <person name="Lapidus A."/>
            <person name="Barry K."/>
            <person name="Detter J.C."/>
            <person name="Glavina del Rio T."/>
            <person name="Hammon N."/>
            <person name="Israni S."/>
            <person name="Dalin E."/>
            <person name="Tice H."/>
            <person name="Pitluck S."/>
            <person name="Sims D."/>
            <person name="Brettin T."/>
            <person name="Bruce D."/>
            <person name="Han C."/>
            <person name="Tapia R."/>
            <person name="Schmutz J."/>
            <person name="Larimer F."/>
            <person name="Land M."/>
            <person name="Hauser L."/>
            <person name="Kyrpides N."/>
            <person name="Kim E."/>
            <person name="Tebo B.M."/>
            <person name="Richardson P."/>
        </authorList>
    </citation>
    <scope>NUCLEOTIDE SEQUENCE [LARGE SCALE GENOMIC DNA]</scope>
    <source>
        <strain evidence="1 2">MI-1</strain>
    </source>
</reference>
<gene>
    <name evidence="1" type="ordered locus">Dred_1277</name>
</gene>
<sequence>MFTDGKGLFLRSQNWFRCLGIGILASLDPVALDQACIDLINQEHGLPGLRLEGQPHGSDKFRALWPHVDWKRGLEYAESIGLGTRKYELIKI</sequence>
<dbReference type="HOGENOM" id="CLU_2408516_0_0_9"/>
<dbReference type="Proteomes" id="UP000001556">
    <property type="component" value="Chromosome"/>
</dbReference>
<dbReference type="EMBL" id="CP000612">
    <property type="protein sequence ID" value="ABO49811.1"/>
    <property type="molecule type" value="Genomic_DNA"/>
</dbReference>
<accession>A4J408</accession>
<dbReference type="eggNOG" id="COG2768">
    <property type="taxonomic scope" value="Bacteria"/>
</dbReference>